<dbReference type="PANTHER" id="PTHR47934">
    <property type="entry name" value="PENTATRICOPEPTIDE REPEAT-CONTAINING PROTEIN PET309, MITOCHONDRIAL"/>
    <property type="match status" value="1"/>
</dbReference>
<dbReference type="EMBL" id="CAKOAT010421488">
    <property type="protein sequence ID" value="CAH8369890.1"/>
    <property type="molecule type" value="Genomic_DNA"/>
</dbReference>
<proteinExistence type="inferred from homology"/>
<dbReference type="Pfam" id="PF13041">
    <property type="entry name" value="PPR_2"/>
    <property type="match status" value="1"/>
</dbReference>
<dbReference type="Gene3D" id="1.25.40.10">
    <property type="entry name" value="Tetratricopeptide repeat domain"/>
    <property type="match status" value="1"/>
</dbReference>
<dbReference type="Proteomes" id="UP001642260">
    <property type="component" value="Unassembled WGS sequence"/>
</dbReference>
<dbReference type="NCBIfam" id="TIGR00756">
    <property type="entry name" value="PPR"/>
    <property type="match status" value="1"/>
</dbReference>
<sequence length="136" mass="15412">MELTVCRLAKSNRFSDVEALIESCKKDPQIKTEMEQLGAPRSVVSFNALLTACLHSDLFKRVPHLFDEMPQRYNNITLDKVSYGMLIKSYCDAGSVDKAMESESYGGERCSRAYDGSPEILLLEEDMNFTIHVQLH</sequence>
<dbReference type="InterPro" id="IPR002885">
    <property type="entry name" value="PPR_rpt"/>
</dbReference>
<evidence type="ECO:0000256" key="2">
    <source>
        <dbReference type="ARBA" id="ARBA00022737"/>
    </source>
</evidence>
<comment type="similarity">
    <text evidence="1">Belongs to the PPR family. P subfamily.</text>
</comment>
<dbReference type="InterPro" id="IPR011990">
    <property type="entry name" value="TPR-like_helical_dom_sf"/>
</dbReference>
<reference evidence="3 4" key="1">
    <citation type="submission" date="2022-03" db="EMBL/GenBank/DDBJ databases">
        <authorList>
            <person name="Macdonald S."/>
            <person name="Ahmed S."/>
            <person name="Newling K."/>
        </authorList>
    </citation>
    <scope>NUCLEOTIDE SEQUENCE [LARGE SCALE GENOMIC DNA]</scope>
</reference>
<name>A0ABC8L4B3_ERUVS</name>
<evidence type="ECO:0008006" key="5">
    <source>
        <dbReference type="Google" id="ProtNLM"/>
    </source>
</evidence>
<gene>
    <name evidence="3" type="ORF">ERUC_LOCUS31235</name>
</gene>
<evidence type="ECO:0000256" key="1">
    <source>
        <dbReference type="ARBA" id="ARBA00007626"/>
    </source>
</evidence>
<organism evidence="3 4">
    <name type="scientific">Eruca vesicaria subsp. sativa</name>
    <name type="common">Garden rocket</name>
    <name type="synonym">Eruca sativa</name>
    <dbReference type="NCBI Taxonomy" id="29727"/>
    <lineage>
        <taxon>Eukaryota</taxon>
        <taxon>Viridiplantae</taxon>
        <taxon>Streptophyta</taxon>
        <taxon>Embryophyta</taxon>
        <taxon>Tracheophyta</taxon>
        <taxon>Spermatophyta</taxon>
        <taxon>Magnoliopsida</taxon>
        <taxon>eudicotyledons</taxon>
        <taxon>Gunneridae</taxon>
        <taxon>Pentapetalae</taxon>
        <taxon>rosids</taxon>
        <taxon>malvids</taxon>
        <taxon>Brassicales</taxon>
        <taxon>Brassicaceae</taxon>
        <taxon>Brassiceae</taxon>
        <taxon>Eruca</taxon>
    </lineage>
</organism>
<evidence type="ECO:0000313" key="4">
    <source>
        <dbReference type="Proteomes" id="UP001642260"/>
    </source>
</evidence>
<comment type="caution">
    <text evidence="3">The sequence shown here is derived from an EMBL/GenBank/DDBJ whole genome shotgun (WGS) entry which is preliminary data.</text>
</comment>
<keyword evidence="2" id="KW-0677">Repeat</keyword>
<dbReference type="PANTHER" id="PTHR47934:SF19">
    <property type="entry name" value="PENTATRICOPEPTIDE REPEAT-CONTAINING PROTEIN MITOCHONDRIAL"/>
    <property type="match status" value="1"/>
</dbReference>
<dbReference type="InterPro" id="IPR051114">
    <property type="entry name" value="Mito_RNA_Proc_CCM1"/>
</dbReference>
<keyword evidence="4" id="KW-1185">Reference proteome</keyword>
<evidence type="ECO:0000313" key="3">
    <source>
        <dbReference type="EMBL" id="CAH8369890.1"/>
    </source>
</evidence>
<protein>
    <recommendedName>
        <fullName evidence="5">Pentatricopeptide repeat-containing protein</fullName>
    </recommendedName>
</protein>
<accession>A0ABC8L4B3</accession>
<dbReference type="AlphaFoldDB" id="A0ABC8L4B3"/>